<dbReference type="AlphaFoldDB" id="A0A0N8HZD7"/>
<keyword evidence="1" id="KW-0812">Transmembrane</keyword>
<evidence type="ECO:0000313" key="2">
    <source>
        <dbReference type="EMBL" id="KPN29219.1"/>
    </source>
</evidence>
<proteinExistence type="predicted"/>
<dbReference type="Proteomes" id="UP000050535">
    <property type="component" value="Unassembled WGS sequence"/>
</dbReference>
<evidence type="ECO:0000256" key="1">
    <source>
        <dbReference type="SAM" id="Phobius"/>
    </source>
</evidence>
<reference evidence="3" key="1">
    <citation type="submission" date="2013-11" db="EMBL/GenBank/DDBJ databases">
        <authorList>
            <person name="Hoang H.T."/>
            <person name="Killian M.L."/>
            <person name="Madson D.M."/>
            <person name="Arruda P.H.E."/>
            <person name="Sun D."/>
            <person name="Schwartz K.J."/>
            <person name="Yoon K."/>
        </authorList>
    </citation>
    <scope>NUCLEOTIDE SEQUENCE [LARGE SCALE GENOMIC DNA]</scope>
    <source>
        <strain evidence="3">CDK2</strain>
    </source>
</reference>
<feature type="transmembrane region" description="Helical" evidence="1">
    <location>
        <begin position="21"/>
        <end position="51"/>
    </location>
</feature>
<gene>
    <name evidence="2" type="ORF">SY89_03453</name>
</gene>
<keyword evidence="1" id="KW-1133">Transmembrane helix</keyword>
<dbReference type="EMBL" id="LGUC01000002">
    <property type="protein sequence ID" value="KPN29219.1"/>
    <property type="molecule type" value="Genomic_DNA"/>
</dbReference>
<keyword evidence="3" id="KW-1185">Reference proteome</keyword>
<protein>
    <submittedName>
        <fullName evidence="2">Uncharacterized protein</fullName>
    </submittedName>
</protein>
<accession>A0A0N8HZD7</accession>
<keyword evidence="1" id="KW-0472">Membrane</keyword>
<comment type="caution">
    <text evidence="2">The sequence shown here is derived from an EMBL/GenBank/DDBJ whole genome shotgun (WGS) entry which is preliminary data.</text>
</comment>
<organism evidence="2 3">
    <name type="scientific">Halolamina pelagica</name>
    <dbReference type="NCBI Taxonomy" id="699431"/>
    <lineage>
        <taxon>Archaea</taxon>
        <taxon>Methanobacteriati</taxon>
        <taxon>Methanobacteriota</taxon>
        <taxon>Stenosarchaea group</taxon>
        <taxon>Halobacteria</taxon>
        <taxon>Halobacteriales</taxon>
        <taxon>Haloferacaceae</taxon>
    </lineage>
</organism>
<name>A0A0N8HZD7_9EURY</name>
<evidence type="ECO:0000313" key="3">
    <source>
        <dbReference type="Proteomes" id="UP000050535"/>
    </source>
</evidence>
<sequence>MYPPTQKIDRRPYRNPPTLGVALLMAALPLAVLFVVAFPAVATGFFAGAAIRTALPP</sequence>